<name>A0A915E647_9BILA</name>
<evidence type="ECO:0000313" key="1">
    <source>
        <dbReference type="Proteomes" id="UP000887574"/>
    </source>
</evidence>
<sequence>MIRRATYMFALPKSTNQFLVLIFVAVSKLSCCRHAGKPSTSRVRCDRRIAQEFHVNEADFLEIRDAAVGSVQATESAIYRAKRKKYPPLRLINHAIRLTLQGSETSRG</sequence>
<organism evidence="1 2">
    <name type="scientific">Ditylenchus dipsaci</name>
    <dbReference type="NCBI Taxonomy" id="166011"/>
    <lineage>
        <taxon>Eukaryota</taxon>
        <taxon>Metazoa</taxon>
        <taxon>Ecdysozoa</taxon>
        <taxon>Nematoda</taxon>
        <taxon>Chromadorea</taxon>
        <taxon>Rhabditida</taxon>
        <taxon>Tylenchina</taxon>
        <taxon>Tylenchomorpha</taxon>
        <taxon>Sphaerularioidea</taxon>
        <taxon>Anguinidae</taxon>
        <taxon>Anguininae</taxon>
        <taxon>Ditylenchus</taxon>
    </lineage>
</organism>
<evidence type="ECO:0000313" key="2">
    <source>
        <dbReference type="WBParaSite" id="jg2737"/>
    </source>
</evidence>
<dbReference type="AlphaFoldDB" id="A0A915E647"/>
<proteinExistence type="predicted"/>
<accession>A0A915E647</accession>
<dbReference type="WBParaSite" id="jg2737">
    <property type="protein sequence ID" value="jg2737"/>
    <property type="gene ID" value="jg2737"/>
</dbReference>
<dbReference type="Proteomes" id="UP000887574">
    <property type="component" value="Unplaced"/>
</dbReference>
<keyword evidence="1" id="KW-1185">Reference proteome</keyword>
<reference evidence="2" key="1">
    <citation type="submission" date="2022-11" db="UniProtKB">
        <authorList>
            <consortium name="WormBaseParasite"/>
        </authorList>
    </citation>
    <scope>IDENTIFICATION</scope>
</reference>
<protein>
    <submittedName>
        <fullName evidence="2">Secreted protein</fullName>
    </submittedName>
</protein>